<dbReference type="HOGENOM" id="CLU_274731_0_0_5"/>
<organism evidence="3 4">
    <name type="scientific">Tistrella mobilis (strain KA081020-065)</name>
    <dbReference type="NCBI Taxonomy" id="1110502"/>
    <lineage>
        <taxon>Bacteria</taxon>
        <taxon>Pseudomonadati</taxon>
        <taxon>Pseudomonadota</taxon>
        <taxon>Alphaproteobacteria</taxon>
        <taxon>Geminicoccales</taxon>
        <taxon>Geminicoccaceae</taxon>
        <taxon>Tistrella</taxon>
    </lineage>
</organism>
<feature type="compositionally biased region" description="Low complexity" evidence="1">
    <location>
        <begin position="325"/>
        <end position="338"/>
    </location>
</feature>
<dbReference type="InterPro" id="IPR054586">
    <property type="entry name" value="MACPF_1_fungal"/>
</dbReference>
<geneLocation type="plasmid" evidence="3 4">
    <name>pTM2</name>
</geneLocation>
<dbReference type="AlphaFoldDB" id="I3TU70"/>
<dbReference type="EMBL" id="CP003238">
    <property type="protein sequence ID" value="AFK56308.1"/>
    <property type="molecule type" value="Genomic_DNA"/>
</dbReference>
<sequence length="1165" mass="125606">MLCLVKWVDLNGDLVSSRKVDIDLKLGDTVAVVRRRLVAAGIPESCRFRAASGEPLPEAAEDRPYQEVFTVNYPDDGQPSLTVTCFSDIPAAEPRLRKLAEDKAEIEMLASDTAVLTARKAKLDADRAVEEHAEAAVRRRDERGREALDDRQKLLDRLRVTVPDPTAQIATAMAETPLARRDFTAEAATRVFTAGGGTLASDHSDFFTLNLAQRDDLLDRIGFYRGIVIDHSRSEVAARSFRDVLYRLDLRGDAATRRRLTGLSDAKPADPDKTRGATEAALMAAAAAALITSTGQQAKPAKQASPTQPAAQPQPVAQPEPIAQPQPVAKPAAGAPPVASRPATPTGPTRLFYLKPQLSGYYETSYTYSEQVHQAQRNGVFGLSMSMTAAVGKPSFQGGIGVGVGIGRLSETTTAEAGKTVFVVTSYFLPRVDLSFDDRTPAAAPDFLAAVTAALDPADPADIDPWPELIDPAERLMAVLAIYGHFVARRTLVGGRLFGTRVQTLSATEGTADVTRSLSVGVKAEVSHLGVGTAQAAAEMKDATREQSRALAAAERQGLTLSAVGGEGQFLSDAGEWAKSLGNYRRWSAVMQDDPMPSIDLLPRDLARRCRAVLRDYASRHTVQELQAKGAHFLFYNDYRRIAGESARPVYFRIRNRMEPDKVLSLLMDQPGNGVEVGLRDADVKADPASQLWYENGLGQIIAYSCSATAEFALTALTDDVVTGPAGRPQADRFKLAITTLDTAPYQSWTLTAAGHLINTGLEAGLTAVGRFDPAVTGSFRLSDLWMVDPLSPEELTALLKTSDGADATRDPYLARDRRKAEDARPGTGLTIKTPFCIIARRAADPAAALAVNADMALSIEGTGDGHLDGHRAVLARLVIGRHQVWTTDGAGRLFPAQSEDAPGRVCLTHRNGTLVLASQDEARNNDQLWRYDARGERLVLAATGRIAGLFTPGCDTDPHATQPLRVQSPAESSFARFQLIDPGQPDHWPQLLPDWASANDRTWLYSLAFGGRYACRVIIYNESAVTIRLTDRKGLRGGFAAWPVDQIPAHQTAPAGWVFADYVWNPVSDGDAVGWLRFQIGDDDARPVDVAFGVPGAGSLTNARAQIWINEGGTDTGALFAAWDGCSSTSHLVRSVYGMTVDCVVSAYRDDVVTFTIGFRGQPA</sequence>
<feature type="domain" description="MACPF-like" evidence="2">
    <location>
        <begin position="411"/>
        <end position="608"/>
    </location>
</feature>
<dbReference type="Proteomes" id="UP000005258">
    <property type="component" value="Plasmid pTM2"/>
</dbReference>
<evidence type="ECO:0000313" key="4">
    <source>
        <dbReference type="Proteomes" id="UP000005258"/>
    </source>
</evidence>
<proteinExistence type="predicted"/>
<dbReference type="KEGG" id="tmo:TMO_b0300"/>
<gene>
    <name evidence="3" type="ordered locus">TMO_b0300</name>
</gene>
<dbReference type="InterPro" id="IPR035992">
    <property type="entry name" value="Ricin_B-like_lectins"/>
</dbReference>
<protein>
    <recommendedName>
        <fullName evidence="2">MACPF-like domain-containing protein</fullName>
    </recommendedName>
</protein>
<dbReference type="SUPFAM" id="SSF50370">
    <property type="entry name" value="Ricin B-like lectins"/>
    <property type="match status" value="1"/>
</dbReference>
<evidence type="ECO:0000259" key="2">
    <source>
        <dbReference type="Pfam" id="PF22693"/>
    </source>
</evidence>
<keyword evidence="4" id="KW-1185">Reference proteome</keyword>
<accession>I3TU70</accession>
<name>I3TU70_TISMK</name>
<dbReference type="TCDB" id="1.C.97.1.7">
    <property type="family name" value="the pleurotolysin pore-forming (pleurotolysin) family"/>
</dbReference>
<feature type="region of interest" description="Disordered" evidence="1">
    <location>
        <begin position="294"/>
        <end position="350"/>
    </location>
</feature>
<feature type="compositionally biased region" description="Low complexity" evidence="1">
    <location>
        <begin position="296"/>
        <end position="315"/>
    </location>
</feature>
<dbReference type="RefSeq" id="WP_014753060.1">
    <property type="nucleotide sequence ID" value="NC_017966.1"/>
</dbReference>
<dbReference type="Pfam" id="PF22693">
    <property type="entry name" value="MACPF_1"/>
    <property type="match status" value="1"/>
</dbReference>
<evidence type="ECO:0000256" key="1">
    <source>
        <dbReference type="SAM" id="MobiDB-lite"/>
    </source>
</evidence>
<keyword evidence="3" id="KW-0614">Plasmid</keyword>
<reference evidence="3 4" key="1">
    <citation type="journal article" date="2012" name="J. Am. Chem. Soc.">
        <title>Bacterial biosynthesis and maturation of the didemnin anti-cancer agents.</title>
        <authorList>
            <person name="Xu Y."/>
            <person name="Kersten R.D."/>
            <person name="Nam S.J."/>
            <person name="Lu L."/>
            <person name="Al-Suwailem A.M."/>
            <person name="Zheng H."/>
            <person name="Fenical W."/>
            <person name="Dorrestein P.C."/>
            <person name="Moore B.S."/>
            <person name="Qian P.Y."/>
        </authorList>
    </citation>
    <scope>NUCLEOTIDE SEQUENCE [LARGE SCALE GENOMIC DNA]</scope>
    <source>
        <strain evidence="3 4">KA081020-065</strain>
    </source>
</reference>
<evidence type="ECO:0000313" key="3">
    <source>
        <dbReference type="EMBL" id="AFK56308.1"/>
    </source>
</evidence>